<name>A0A6J5ZV74_9ZZZZ</name>
<proteinExistence type="predicted"/>
<dbReference type="EMBL" id="CAESAJ010000205">
    <property type="protein sequence ID" value="CAB4344717.1"/>
    <property type="molecule type" value="Genomic_DNA"/>
</dbReference>
<dbReference type="AlphaFoldDB" id="A0A6J5ZV74"/>
<accession>A0A6J5ZV74</accession>
<evidence type="ECO:0000313" key="1">
    <source>
        <dbReference type="EMBL" id="CAB4344717.1"/>
    </source>
</evidence>
<organism evidence="1">
    <name type="scientific">freshwater metagenome</name>
    <dbReference type="NCBI Taxonomy" id="449393"/>
    <lineage>
        <taxon>unclassified sequences</taxon>
        <taxon>metagenomes</taxon>
        <taxon>ecological metagenomes</taxon>
    </lineage>
</organism>
<gene>
    <name evidence="1" type="ORF">UFOPK3770_01325</name>
</gene>
<sequence length="81" mass="9634">MTDEIVTRWFKGEFTSGKVYGIYRARFQGFKYIDEQYWYLDGNSAWTSNSKVAEWYFIGESSIWECTEEEAKQYLPETALS</sequence>
<protein>
    <submittedName>
        <fullName evidence="1">Unannotated protein</fullName>
    </submittedName>
</protein>
<reference evidence="1" key="1">
    <citation type="submission" date="2020-05" db="EMBL/GenBank/DDBJ databases">
        <authorList>
            <person name="Chiriac C."/>
            <person name="Salcher M."/>
            <person name="Ghai R."/>
            <person name="Kavagutti S V."/>
        </authorList>
    </citation>
    <scope>NUCLEOTIDE SEQUENCE</scope>
</reference>